<feature type="compositionally biased region" description="Low complexity" evidence="5">
    <location>
        <begin position="596"/>
        <end position="612"/>
    </location>
</feature>
<dbReference type="InterPro" id="IPR037185">
    <property type="entry name" value="EmrE-like"/>
</dbReference>
<evidence type="ECO:0000256" key="1">
    <source>
        <dbReference type="ARBA" id="ARBA00004141"/>
    </source>
</evidence>
<dbReference type="EMBL" id="BEYU01000046">
    <property type="protein sequence ID" value="GBG28659.1"/>
    <property type="molecule type" value="Genomic_DNA"/>
</dbReference>
<dbReference type="GO" id="GO:0015095">
    <property type="term" value="F:magnesium ion transmembrane transporter activity"/>
    <property type="evidence" value="ECO:0007669"/>
    <property type="project" value="InterPro"/>
</dbReference>
<comment type="subcellular location">
    <subcellularLocation>
        <location evidence="1">Membrane</location>
        <topology evidence="1">Multi-pass membrane protein</topology>
    </subcellularLocation>
</comment>
<protein>
    <submittedName>
        <fullName evidence="7">Magnesium transporter NIPA2</fullName>
    </submittedName>
</protein>
<dbReference type="InterPro" id="IPR008521">
    <property type="entry name" value="Mg_trans_NIPA"/>
</dbReference>
<sequence>MIGPFARHLAAAAAKNASAGGGGDDDGCGGQSSNFKYGWIVAVALCVLSAVIINFGTNLQKLAWNQRQSKPFAAGAVADDPEDLPLTTTDDLNQDGQDEYFDEDDDDEVDPAVEAKFRRSWALGFVAIVIGSLFDFAALGFGAQSVIAPLGSLTLVANMFFAQYMHGEKLSQHDVMATAVIFAGCVLSVAFASHKNEICDVDTLLGLYATLRFVVYAVSILTLILGGFFFVQYIENIVSKYGTRSKQYKQLFRFHRFSYAFLAGVAGAQSVLFAKSLDELLVASFSGHSRIFLAHIGSYLVFLGMLASVTMQVYWLNCALARFDALYVVPVFQAQWIVFGVIGGGVFYGEFSGFSFGQALAFLSGVGLTVLGVYILSQRGYVAPTEMEGADIATDNLDASQDEGGSLHYLASASSAASPHFDPGRSAASIDPMSTPLLEGSPRIKSYTSNDDTDPSEYEVDFEKRRIPLTLEPCTIALHPSGRQRKRPIHLWRVVASRVSDPHTLIKPGHTMIAVDGSPVVGPRVSLKKVLEYVLDGPRPVKIRFRTVPSAKPPFLPRNDDDAQAFFHEDRLGPSSFAGDDGDNDEEEEEEEEAHVVPVSGGRDSRGGRVPPTADDDEIAAYSEGELALEDLERQRPFETSSVGNATPQSTPGRRRMARKRSDVIRSSLRSGSLQGRGMSPFYGMIQSWQDRRSTTNASTPSPAPSASGAVALDAAPQGRNRRRTGSAPPVISSDDQAYFHAGKRFDEESTSSAARPF</sequence>
<feature type="transmembrane region" description="Helical" evidence="6">
    <location>
        <begin position="213"/>
        <end position="234"/>
    </location>
</feature>
<name>A0A2R5GEA0_9STRA</name>
<dbReference type="InParanoid" id="A0A2R5GEA0"/>
<accession>A0A2R5GEA0</accession>
<evidence type="ECO:0000313" key="7">
    <source>
        <dbReference type="EMBL" id="GBG28659.1"/>
    </source>
</evidence>
<dbReference type="GO" id="GO:0016020">
    <property type="term" value="C:membrane"/>
    <property type="evidence" value="ECO:0007669"/>
    <property type="project" value="UniProtKB-SubCell"/>
</dbReference>
<evidence type="ECO:0000313" key="8">
    <source>
        <dbReference type="Proteomes" id="UP000241890"/>
    </source>
</evidence>
<feature type="transmembrane region" description="Helical" evidence="6">
    <location>
        <begin position="175"/>
        <end position="193"/>
    </location>
</feature>
<dbReference type="OrthoDB" id="165382at2759"/>
<proteinExistence type="predicted"/>
<dbReference type="Proteomes" id="UP000241890">
    <property type="component" value="Unassembled WGS sequence"/>
</dbReference>
<evidence type="ECO:0000256" key="4">
    <source>
        <dbReference type="ARBA" id="ARBA00023136"/>
    </source>
</evidence>
<feature type="transmembrane region" description="Helical" evidence="6">
    <location>
        <begin position="292"/>
        <end position="315"/>
    </location>
</feature>
<feature type="compositionally biased region" description="Polar residues" evidence="5">
    <location>
        <begin position="638"/>
        <end position="652"/>
    </location>
</feature>
<feature type="region of interest" description="Disordered" evidence="5">
    <location>
        <begin position="569"/>
        <end position="618"/>
    </location>
</feature>
<keyword evidence="8" id="KW-1185">Reference proteome</keyword>
<reference evidence="7 8" key="1">
    <citation type="submission" date="2017-12" db="EMBL/GenBank/DDBJ databases">
        <title>Sequencing, de novo assembly and annotation of complete genome of a new Thraustochytrid species, strain FCC1311.</title>
        <authorList>
            <person name="Sedici K."/>
            <person name="Godart F."/>
            <person name="Aiese Cigliano R."/>
            <person name="Sanseverino W."/>
            <person name="Barakat M."/>
            <person name="Ortet P."/>
            <person name="Marechal E."/>
            <person name="Cagnac O."/>
            <person name="Amato A."/>
        </authorList>
    </citation>
    <scope>NUCLEOTIDE SEQUENCE [LARGE SCALE GENOMIC DNA]</scope>
</reference>
<evidence type="ECO:0000256" key="6">
    <source>
        <dbReference type="SAM" id="Phobius"/>
    </source>
</evidence>
<dbReference type="PANTHER" id="PTHR12570">
    <property type="match status" value="1"/>
</dbReference>
<feature type="transmembrane region" description="Helical" evidence="6">
    <location>
        <begin position="327"/>
        <end position="348"/>
    </location>
</feature>
<evidence type="ECO:0000256" key="5">
    <source>
        <dbReference type="SAM" id="MobiDB-lite"/>
    </source>
</evidence>
<feature type="transmembrane region" description="Helical" evidence="6">
    <location>
        <begin position="37"/>
        <end position="57"/>
    </location>
</feature>
<feature type="compositionally biased region" description="Low complexity" evidence="5">
    <location>
        <begin position="666"/>
        <end position="680"/>
    </location>
</feature>
<dbReference type="Pfam" id="PF05653">
    <property type="entry name" value="Mg_trans_NIPA"/>
    <property type="match status" value="1"/>
</dbReference>
<feature type="compositionally biased region" description="Acidic residues" evidence="5">
    <location>
        <begin position="580"/>
        <end position="593"/>
    </location>
</feature>
<feature type="transmembrane region" description="Helical" evidence="6">
    <location>
        <begin position="121"/>
        <end position="140"/>
    </location>
</feature>
<feature type="transmembrane region" description="Helical" evidence="6">
    <location>
        <begin position="354"/>
        <end position="377"/>
    </location>
</feature>
<keyword evidence="4 6" id="KW-0472">Membrane</keyword>
<feature type="compositionally biased region" description="Low complexity" evidence="5">
    <location>
        <begin position="695"/>
        <end position="708"/>
    </location>
</feature>
<feature type="transmembrane region" description="Helical" evidence="6">
    <location>
        <begin position="254"/>
        <end position="272"/>
    </location>
</feature>
<evidence type="ECO:0000256" key="3">
    <source>
        <dbReference type="ARBA" id="ARBA00022989"/>
    </source>
</evidence>
<dbReference type="AlphaFoldDB" id="A0A2R5GEA0"/>
<dbReference type="SUPFAM" id="SSF103481">
    <property type="entry name" value="Multidrug resistance efflux transporter EmrE"/>
    <property type="match status" value="1"/>
</dbReference>
<organism evidence="7 8">
    <name type="scientific">Hondaea fermentalgiana</name>
    <dbReference type="NCBI Taxonomy" id="2315210"/>
    <lineage>
        <taxon>Eukaryota</taxon>
        <taxon>Sar</taxon>
        <taxon>Stramenopiles</taxon>
        <taxon>Bigyra</taxon>
        <taxon>Labyrinthulomycetes</taxon>
        <taxon>Thraustochytrida</taxon>
        <taxon>Thraustochytriidae</taxon>
        <taxon>Hondaea</taxon>
    </lineage>
</organism>
<dbReference type="PANTHER" id="PTHR12570:SF9">
    <property type="entry name" value="MAGNESIUM TRANSPORTER NIPA8-RELATED"/>
    <property type="match status" value="1"/>
</dbReference>
<keyword evidence="3 6" id="KW-1133">Transmembrane helix</keyword>
<gene>
    <name evidence="7" type="ORF">FCC1311_048802</name>
</gene>
<keyword evidence="2 6" id="KW-0812">Transmembrane</keyword>
<comment type="caution">
    <text evidence="7">The sequence shown here is derived from an EMBL/GenBank/DDBJ whole genome shotgun (WGS) entry which is preliminary data.</text>
</comment>
<feature type="region of interest" description="Disordered" evidence="5">
    <location>
        <begin position="634"/>
        <end position="758"/>
    </location>
</feature>
<feature type="region of interest" description="Disordered" evidence="5">
    <location>
        <begin position="416"/>
        <end position="458"/>
    </location>
</feature>
<evidence type="ECO:0000256" key="2">
    <source>
        <dbReference type="ARBA" id="ARBA00022692"/>
    </source>
</evidence>
<feature type="transmembrane region" description="Helical" evidence="6">
    <location>
        <begin position="146"/>
        <end position="163"/>
    </location>
</feature>